<proteinExistence type="predicted"/>
<reference evidence="2" key="2">
    <citation type="submission" date="2023-05" db="EMBL/GenBank/DDBJ databases">
        <authorList>
            <consortium name="Lawrence Berkeley National Laboratory"/>
            <person name="Steindorff A."/>
            <person name="Hensen N."/>
            <person name="Bonometti L."/>
            <person name="Westerberg I."/>
            <person name="Brannstrom I.O."/>
            <person name="Guillou S."/>
            <person name="Cros-Aarteil S."/>
            <person name="Calhoun S."/>
            <person name="Haridas S."/>
            <person name="Kuo A."/>
            <person name="Mondo S."/>
            <person name="Pangilinan J."/>
            <person name="Riley R."/>
            <person name="Labutti K."/>
            <person name="Andreopoulos B."/>
            <person name="Lipzen A."/>
            <person name="Chen C."/>
            <person name="Yanf M."/>
            <person name="Daum C."/>
            <person name="Ng V."/>
            <person name="Clum A."/>
            <person name="Ohm R."/>
            <person name="Martin F."/>
            <person name="Silar P."/>
            <person name="Natvig D."/>
            <person name="Lalanne C."/>
            <person name="Gautier V."/>
            <person name="Ament-Velasquez S.L."/>
            <person name="Kruys A."/>
            <person name="Hutchinson M.I."/>
            <person name="Powell A.J."/>
            <person name="Barry K."/>
            <person name="Miller A.N."/>
            <person name="Grigoriev I.V."/>
            <person name="Debuchy R."/>
            <person name="Gladieux P."/>
            <person name="Thoren M.H."/>
            <person name="Johannesson H."/>
        </authorList>
    </citation>
    <scope>NUCLEOTIDE SEQUENCE</scope>
    <source>
        <strain evidence="2">PSN243</strain>
    </source>
</reference>
<evidence type="ECO:0000313" key="2">
    <source>
        <dbReference type="EMBL" id="KAK4455124.1"/>
    </source>
</evidence>
<name>A0AAV9H5A6_9PEZI</name>
<accession>A0AAV9H5A6</accession>
<dbReference type="Proteomes" id="UP001321760">
    <property type="component" value="Unassembled WGS sequence"/>
</dbReference>
<keyword evidence="3" id="KW-1185">Reference proteome</keyword>
<reference evidence="2" key="1">
    <citation type="journal article" date="2023" name="Mol. Phylogenet. Evol.">
        <title>Genome-scale phylogeny and comparative genomics of the fungal order Sordariales.</title>
        <authorList>
            <person name="Hensen N."/>
            <person name="Bonometti L."/>
            <person name="Westerberg I."/>
            <person name="Brannstrom I.O."/>
            <person name="Guillou S."/>
            <person name="Cros-Aarteil S."/>
            <person name="Calhoun S."/>
            <person name="Haridas S."/>
            <person name="Kuo A."/>
            <person name="Mondo S."/>
            <person name="Pangilinan J."/>
            <person name="Riley R."/>
            <person name="LaButti K."/>
            <person name="Andreopoulos B."/>
            <person name="Lipzen A."/>
            <person name="Chen C."/>
            <person name="Yan M."/>
            <person name="Daum C."/>
            <person name="Ng V."/>
            <person name="Clum A."/>
            <person name="Steindorff A."/>
            <person name="Ohm R.A."/>
            <person name="Martin F."/>
            <person name="Silar P."/>
            <person name="Natvig D.O."/>
            <person name="Lalanne C."/>
            <person name="Gautier V."/>
            <person name="Ament-Velasquez S.L."/>
            <person name="Kruys A."/>
            <person name="Hutchinson M.I."/>
            <person name="Powell A.J."/>
            <person name="Barry K."/>
            <person name="Miller A.N."/>
            <person name="Grigoriev I.V."/>
            <person name="Debuchy R."/>
            <person name="Gladieux P."/>
            <person name="Hiltunen Thoren M."/>
            <person name="Johannesson H."/>
        </authorList>
    </citation>
    <scope>NUCLEOTIDE SEQUENCE</scope>
    <source>
        <strain evidence="2">PSN243</strain>
    </source>
</reference>
<feature type="compositionally biased region" description="Basic residues" evidence="1">
    <location>
        <begin position="48"/>
        <end position="57"/>
    </location>
</feature>
<gene>
    <name evidence="2" type="ORF">QBC34DRAFT_108010</name>
</gene>
<evidence type="ECO:0000256" key="1">
    <source>
        <dbReference type="SAM" id="MobiDB-lite"/>
    </source>
</evidence>
<evidence type="ECO:0000313" key="3">
    <source>
        <dbReference type="Proteomes" id="UP001321760"/>
    </source>
</evidence>
<organism evidence="2 3">
    <name type="scientific">Podospora aff. communis PSN243</name>
    <dbReference type="NCBI Taxonomy" id="3040156"/>
    <lineage>
        <taxon>Eukaryota</taxon>
        <taxon>Fungi</taxon>
        <taxon>Dikarya</taxon>
        <taxon>Ascomycota</taxon>
        <taxon>Pezizomycotina</taxon>
        <taxon>Sordariomycetes</taxon>
        <taxon>Sordariomycetidae</taxon>
        <taxon>Sordariales</taxon>
        <taxon>Podosporaceae</taxon>
        <taxon>Podospora</taxon>
    </lineage>
</organism>
<feature type="region of interest" description="Disordered" evidence="1">
    <location>
        <begin position="34"/>
        <end position="57"/>
    </location>
</feature>
<comment type="caution">
    <text evidence="2">The sequence shown here is derived from an EMBL/GenBank/DDBJ whole genome shotgun (WGS) entry which is preliminary data.</text>
</comment>
<sequence length="212" mass="22668">MPQLRVPSQGGLSASGRGLRHYLALAAMAGGWHGVGRPASNRAETGRNRRPIKASRRKPPTALVLIWARGMPMQKGSRLSGRMRLFRRAPITIRREEEETTSRALGRDHGCLCSQRSWEQGCTARVASSPVAPVPSVDDGPGPPPARETPIDLLLFVGRPSHTRCSAADGRDWPDGDAVLAYQVAGRPSSAAGLFMVHCCPAKAAASSCRTS</sequence>
<dbReference type="EMBL" id="MU865915">
    <property type="protein sequence ID" value="KAK4455124.1"/>
    <property type="molecule type" value="Genomic_DNA"/>
</dbReference>
<dbReference type="AlphaFoldDB" id="A0AAV9H5A6"/>
<protein>
    <submittedName>
        <fullName evidence="2">Uncharacterized protein</fullName>
    </submittedName>
</protein>